<dbReference type="Proteomes" id="UP000033097">
    <property type="component" value="Chromosome"/>
</dbReference>
<dbReference type="HOGENOM" id="CLU_1567136_0_0_2"/>
<organism evidence="1 2">
    <name type="scientific">Methanosarcina mazei S-6</name>
    <dbReference type="NCBI Taxonomy" id="213585"/>
    <lineage>
        <taxon>Archaea</taxon>
        <taxon>Methanobacteriati</taxon>
        <taxon>Methanobacteriota</taxon>
        <taxon>Stenosarchaea group</taxon>
        <taxon>Methanomicrobia</taxon>
        <taxon>Methanosarcinales</taxon>
        <taxon>Methanosarcinaceae</taxon>
        <taxon>Methanosarcina</taxon>
    </lineage>
</organism>
<proteinExistence type="predicted"/>
<name>A0A0E3RGH7_METMZ</name>
<dbReference type="EMBL" id="CP009512">
    <property type="protein sequence ID" value="AKB65353.1"/>
    <property type="molecule type" value="Genomic_DNA"/>
</dbReference>
<evidence type="ECO:0000313" key="2">
    <source>
        <dbReference type="Proteomes" id="UP000033097"/>
    </source>
</evidence>
<gene>
    <name evidence="1" type="ORF">MSMAS_2157</name>
</gene>
<protein>
    <recommendedName>
        <fullName evidence="3">Lipoprotein</fullName>
    </recommendedName>
</protein>
<evidence type="ECO:0000313" key="1">
    <source>
        <dbReference type="EMBL" id="AKB65353.1"/>
    </source>
</evidence>
<dbReference type="PATRIC" id="fig|213585.10.peg.2744"/>
<dbReference type="PROSITE" id="PS51257">
    <property type="entry name" value="PROKAR_LIPOPROTEIN"/>
    <property type="match status" value="1"/>
</dbReference>
<reference evidence="1 2" key="1">
    <citation type="submission" date="2014-07" db="EMBL/GenBank/DDBJ databases">
        <title>Methanogenic archaea and the global carbon cycle.</title>
        <authorList>
            <person name="Henriksen J.R."/>
            <person name="Luke J."/>
            <person name="Reinhart S."/>
            <person name="Benedict M.N."/>
            <person name="Youngblut N.D."/>
            <person name="Metcalf M.E."/>
            <person name="Whitaker R.J."/>
            <person name="Metcalf W.W."/>
        </authorList>
    </citation>
    <scope>NUCLEOTIDE SEQUENCE [LARGE SCALE GENOMIC DNA]</scope>
    <source>
        <strain evidence="1 2">S-6</strain>
    </source>
</reference>
<dbReference type="AlphaFoldDB" id="A0A0E3RGH7"/>
<dbReference type="KEGG" id="mmj:MSMAS_2157"/>
<sequence length="175" mass="19248">MKKSNLTDFKKYTYIAIFTLLASILAAGCTGVGNEKNTSTQVNSEQPEYQDLAWMEHGEKYSALIKSDIDNIALAQNTQDFKLLAEYGQDLVNDTQNALDESSQYTVSPKYQEAKTEWELAMNDANSAGQYIVSSANTCLAYGVPVRDLEAEQKIQSLMVSSTGHANRSTALLKG</sequence>
<evidence type="ECO:0008006" key="3">
    <source>
        <dbReference type="Google" id="ProtNLM"/>
    </source>
</evidence>
<accession>A0A0E3RGH7</accession>
<dbReference type="GeneID" id="24839884"/>
<dbReference type="RefSeq" id="WP_052728068.1">
    <property type="nucleotide sequence ID" value="NZ_CP009512.1"/>
</dbReference>